<evidence type="ECO:0000259" key="2">
    <source>
        <dbReference type="Pfam" id="PF14111"/>
    </source>
</evidence>
<gene>
    <name evidence="3" type="ORF">PIB30_056806</name>
</gene>
<dbReference type="EMBL" id="JASCZI010060873">
    <property type="protein sequence ID" value="MED6136529.1"/>
    <property type="molecule type" value="Genomic_DNA"/>
</dbReference>
<name>A0ABU6SK88_9FABA</name>
<feature type="region of interest" description="Disordered" evidence="1">
    <location>
        <begin position="198"/>
        <end position="265"/>
    </location>
</feature>
<dbReference type="Pfam" id="PF14111">
    <property type="entry name" value="DUF4283"/>
    <property type="match status" value="1"/>
</dbReference>
<accession>A0ABU6SK88</accession>
<organism evidence="3 4">
    <name type="scientific">Stylosanthes scabra</name>
    <dbReference type="NCBI Taxonomy" id="79078"/>
    <lineage>
        <taxon>Eukaryota</taxon>
        <taxon>Viridiplantae</taxon>
        <taxon>Streptophyta</taxon>
        <taxon>Embryophyta</taxon>
        <taxon>Tracheophyta</taxon>
        <taxon>Spermatophyta</taxon>
        <taxon>Magnoliopsida</taxon>
        <taxon>eudicotyledons</taxon>
        <taxon>Gunneridae</taxon>
        <taxon>Pentapetalae</taxon>
        <taxon>rosids</taxon>
        <taxon>fabids</taxon>
        <taxon>Fabales</taxon>
        <taxon>Fabaceae</taxon>
        <taxon>Papilionoideae</taxon>
        <taxon>50 kb inversion clade</taxon>
        <taxon>dalbergioids sensu lato</taxon>
        <taxon>Dalbergieae</taxon>
        <taxon>Pterocarpus clade</taxon>
        <taxon>Stylosanthes</taxon>
    </lineage>
</organism>
<evidence type="ECO:0000256" key="1">
    <source>
        <dbReference type="SAM" id="MobiDB-lite"/>
    </source>
</evidence>
<proteinExistence type="predicted"/>
<feature type="compositionally biased region" description="Basic and acidic residues" evidence="1">
    <location>
        <begin position="198"/>
        <end position="210"/>
    </location>
</feature>
<sequence length="283" mass="32321">MANEEHCLVDGPVVFIDPANIEGFDATNLNFVGKLLTDKEINFPTIKAVLMGMWGNPRGVAISEVPKNKVLISFRDHYKGMEMMKRGPWSIRGHLLNLQEQEAKVDLDDFDDSTPPPQQEQQEQQDGAENMYAESRTNKQAINNQLIRQHEIITGHVMGGIASPCFIQQYHVPQEQPHGEGTSQQFPQQVQEVVPMQDEGKVKEQEDSMEKSFSVAQEPNLQQRHKAPQQNQRDEDKAKQPLPIKELIKQAFKNSKETNDNNNSVDIWNFRGKQIFMTETDEK</sequence>
<feature type="domain" description="DUF4283" evidence="2">
    <location>
        <begin position="32"/>
        <end position="105"/>
    </location>
</feature>
<feature type="region of interest" description="Disordered" evidence="1">
    <location>
        <begin position="107"/>
        <end position="130"/>
    </location>
</feature>
<keyword evidence="4" id="KW-1185">Reference proteome</keyword>
<protein>
    <recommendedName>
        <fullName evidence="2">DUF4283 domain-containing protein</fullName>
    </recommendedName>
</protein>
<dbReference type="Proteomes" id="UP001341840">
    <property type="component" value="Unassembled WGS sequence"/>
</dbReference>
<comment type="caution">
    <text evidence="3">The sequence shown here is derived from an EMBL/GenBank/DDBJ whole genome shotgun (WGS) entry which is preliminary data.</text>
</comment>
<reference evidence="3 4" key="1">
    <citation type="journal article" date="2023" name="Plants (Basel)">
        <title>Bridging the Gap: Combining Genomics and Transcriptomics Approaches to Understand Stylosanthes scabra, an Orphan Legume from the Brazilian Caatinga.</title>
        <authorList>
            <person name="Ferreira-Neto J.R.C."/>
            <person name="da Silva M.D."/>
            <person name="Binneck E."/>
            <person name="de Melo N.F."/>
            <person name="da Silva R.H."/>
            <person name="de Melo A.L.T.M."/>
            <person name="Pandolfi V."/>
            <person name="Bustamante F.O."/>
            <person name="Brasileiro-Vidal A.C."/>
            <person name="Benko-Iseppon A.M."/>
        </authorList>
    </citation>
    <scope>NUCLEOTIDE SEQUENCE [LARGE SCALE GENOMIC DNA]</scope>
    <source>
        <tissue evidence="3">Leaves</tissue>
    </source>
</reference>
<dbReference type="InterPro" id="IPR025558">
    <property type="entry name" value="DUF4283"/>
</dbReference>
<evidence type="ECO:0000313" key="3">
    <source>
        <dbReference type="EMBL" id="MED6136529.1"/>
    </source>
</evidence>
<evidence type="ECO:0000313" key="4">
    <source>
        <dbReference type="Proteomes" id="UP001341840"/>
    </source>
</evidence>